<dbReference type="EMBL" id="SJPG01000001">
    <property type="protein sequence ID" value="TWT64384.1"/>
    <property type="molecule type" value="Genomic_DNA"/>
</dbReference>
<dbReference type="AlphaFoldDB" id="A0A5C5XNB6"/>
<dbReference type="GO" id="GO:0015074">
    <property type="term" value="P:DNA integration"/>
    <property type="evidence" value="ECO:0007669"/>
    <property type="project" value="InterPro"/>
</dbReference>
<protein>
    <submittedName>
        <fullName evidence="2">Uncharacterized protein</fullName>
    </submittedName>
</protein>
<dbReference type="InterPro" id="IPR013762">
    <property type="entry name" value="Integrase-like_cat_sf"/>
</dbReference>
<evidence type="ECO:0000256" key="1">
    <source>
        <dbReference type="ARBA" id="ARBA00023172"/>
    </source>
</evidence>
<evidence type="ECO:0000313" key="2">
    <source>
        <dbReference type="EMBL" id="TWT64384.1"/>
    </source>
</evidence>
<name>A0A5C5XNB6_9PLAN</name>
<dbReference type="Gene3D" id="1.10.443.10">
    <property type="entry name" value="Intergrase catalytic core"/>
    <property type="match status" value="1"/>
</dbReference>
<accession>A0A5C5XNB6</accession>
<dbReference type="Proteomes" id="UP000316095">
    <property type="component" value="Unassembled WGS sequence"/>
</dbReference>
<evidence type="ECO:0000313" key="3">
    <source>
        <dbReference type="Proteomes" id="UP000316095"/>
    </source>
</evidence>
<dbReference type="GO" id="GO:0006310">
    <property type="term" value="P:DNA recombination"/>
    <property type="evidence" value="ECO:0007669"/>
    <property type="project" value="UniProtKB-KW"/>
</dbReference>
<proteinExistence type="predicted"/>
<dbReference type="InterPro" id="IPR011010">
    <property type="entry name" value="DNA_brk_join_enz"/>
</dbReference>
<dbReference type="GO" id="GO:0003677">
    <property type="term" value="F:DNA binding"/>
    <property type="evidence" value="ECO:0007669"/>
    <property type="project" value="InterPro"/>
</dbReference>
<keyword evidence="3" id="KW-1185">Reference proteome</keyword>
<organism evidence="2 3">
    <name type="scientific">Rubinisphaera italica</name>
    <dbReference type="NCBI Taxonomy" id="2527969"/>
    <lineage>
        <taxon>Bacteria</taxon>
        <taxon>Pseudomonadati</taxon>
        <taxon>Planctomycetota</taxon>
        <taxon>Planctomycetia</taxon>
        <taxon>Planctomycetales</taxon>
        <taxon>Planctomycetaceae</taxon>
        <taxon>Rubinisphaera</taxon>
    </lineage>
</organism>
<gene>
    <name evidence="2" type="ORF">Pan54_51460</name>
</gene>
<dbReference type="SUPFAM" id="SSF56349">
    <property type="entry name" value="DNA breaking-rejoining enzymes"/>
    <property type="match status" value="1"/>
</dbReference>
<keyword evidence="1" id="KW-0233">DNA recombination</keyword>
<reference evidence="2 3" key="1">
    <citation type="submission" date="2019-02" db="EMBL/GenBank/DDBJ databases">
        <title>Deep-cultivation of Planctomycetes and their phenomic and genomic characterization uncovers novel biology.</title>
        <authorList>
            <person name="Wiegand S."/>
            <person name="Jogler M."/>
            <person name="Boedeker C."/>
            <person name="Pinto D."/>
            <person name="Vollmers J."/>
            <person name="Rivas-Marin E."/>
            <person name="Kohn T."/>
            <person name="Peeters S.H."/>
            <person name="Heuer A."/>
            <person name="Rast P."/>
            <person name="Oberbeckmann S."/>
            <person name="Bunk B."/>
            <person name="Jeske O."/>
            <person name="Meyerdierks A."/>
            <person name="Storesund J.E."/>
            <person name="Kallscheuer N."/>
            <person name="Luecker S."/>
            <person name="Lage O.M."/>
            <person name="Pohl T."/>
            <person name="Merkel B.J."/>
            <person name="Hornburger P."/>
            <person name="Mueller R.-W."/>
            <person name="Bruemmer F."/>
            <person name="Labrenz M."/>
            <person name="Spormann A.M."/>
            <person name="Op Den Camp H."/>
            <person name="Overmann J."/>
            <person name="Amann R."/>
            <person name="Jetten M.S.M."/>
            <person name="Mascher T."/>
            <person name="Medema M.H."/>
            <person name="Devos D.P."/>
            <person name="Kaster A.-K."/>
            <person name="Ovreas L."/>
            <person name="Rohde M."/>
            <person name="Galperin M.Y."/>
            <person name="Jogler C."/>
        </authorList>
    </citation>
    <scope>NUCLEOTIDE SEQUENCE [LARGE SCALE GENOMIC DNA]</scope>
    <source>
        <strain evidence="2 3">Pan54</strain>
    </source>
</reference>
<sequence length="728" mass="83489">MATEFLPYLKWVQRFSDTATRSYLDTPRLHSIATCFFEASGYFYWCCGDPGMAMPAFSTAPMPLFSDNCSDKGLFSGHYVPIRAQNWCAMPTRTRRQWKPDHRGNYVRQIGWKLSKNGKIVQHKFNLGQNRSEAERRESRLREFWDCVESASKEDRPLWSAELLAIAQQIAEGQHQIRINKQPNELLHHYSHRLKRLASEYPFLQFVADDRAAYEIGKSVLEDWEAVPSNPGLPLDSFSQPNIEQLSRWVSIQQQLDDSGFQLVPNALLSPSDVPSHAMNSKQSARGHAIEPLRRFESAVPNYVSKDAPPSGATLHQAFKSYQHYLEQEYHRVEEDQISAWGRTQVRQVTTLMQHHVNRLLVTLDGEAIDELFAYWRRRPSRLGTNNPMTAKSCSNYLGTLTRFLKWLHKSRDFDWRKSEDFGELDTRVKKLPSDDAKKSLRQVETFSLDELKLLMRYGQPMDRLFLLLGLNCGFGRAEIASLLVGEVHLFQAHSPSECEIIGCQTTDNDSFIKRIRRKSGVYGEHLLFPMTVRGIEWAIQKRKQFPDFGPEARLLLTEKGKPFDQPTKSGNTNQLIPNAFAKLIKRIEQDGNEIRNLSFGKLRKTASHLIKLHSDGETMGVFDCHGQPVQSDDLTDSYSNRLFGRVFEASRRVETYLAPVFSEAGQQPFERQPQAYTKRSTIDRIIELHQQGYPTGQIASGLQVSKATASRHIQRHNQLIREAAENG</sequence>
<comment type="caution">
    <text evidence="2">The sequence shown here is derived from an EMBL/GenBank/DDBJ whole genome shotgun (WGS) entry which is preliminary data.</text>
</comment>